<evidence type="ECO:0000256" key="5">
    <source>
        <dbReference type="SAM" id="MobiDB-lite"/>
    </source>
</evidence>
<dbReference type="Gene3D" id="3.30.40.10">
    <property type="entry name" value="Zinc/RING finger domain, C3HC4 (zinc finger)"/>
    <property type="match status" value="1"/>
</dbReference>
<feature type="compositionally biased region" description="Polar residues" evidence="5">
    <location>
        <begin position="97"/>
        <end position="111"/>
    </location>
</feature>
<dbReference type="Pfam" id="PF13445">
    <property type="entry name" value="zf-RING_UBOX"/>
    <property type="match status" value="1"/>
</dbReference>
<feature type="domain" description="RING-type" evidence="6">
    <location>
        <begin position="169"/>
        <end position="226"/>
    </location>
</feature>
<dbReference type="PANTHER" id="PTHR31150:SF6">
    <property type="entry name" value="ZINC ION BINDING PROTEIN"/>
    <property type="match status" value="1"/>
</dbReference>
<sequence length="240" mass="26566">MGKRRPRSDDHSPPFSHPPPSDIISCSSGMELLSEEKHLHSVDSGKQLKPLSSVLDTTGTSLKLLHAHPSAAQHHQSLGRSTFFKRSRHYYAHQYSRRNSGSVANASTSRGKGTPSREEKLSYKLATQCSSDSGHHSEVKEKPFFRPARIRSSYLVMDAASADPMKMLCGICQKPLRRKPFFLGITLSSTEVSVVAVLVCGHVYHADCLEQKTSFEDRRDPPCPLCVGLLPKIEDSRGQV</sequence>
<keyword evidence="2 4" id="KW-0863">Zinc-finger</keyword>
<dbReference type="PROSITE" id="PS50089">
    <property type="entry name" value="ZF_RING_2"/>
    <property type="match status" value="1"/>
</dbReference>
<dbReference type="SUPFAM" id="SSF57850">
    <property type="entry name" value="RING/U-box"/>
    <property type="match status" value="1"/>
</dbReference>
<dbReference type="InterPro" id="IPR001841">
    <property type="entry name" value="Znf_RING"/>
</dbReference>
<evidence type="ECO:0000256" key="1">
    <source>
        <dbReference type="ARBA" id="ARBA00022723"/>
    </source>
</evidence>
<comment type="caution">
    <text evidence="7">The sequence shown here is derived from an EMBL/GenBank/DDBJ whole genome shotgun (WGS) entry which is preliminary data.</text>
</comment>
<accession>A0A2P6RIM2</accession>
<evidence type="ECO:0000313" key="7">
    <source>
        <dbReference type="EMBL" id="PRQ46274.1"/>
    </source>
</evidence>
<dbReference type="OrthoDB" id="1900223at2759"/>
<dbReference type="EMBL" id="PDCK01000040">
    <property type="protein sequence ID" value="PRQ46274.1"/>
    <property type="molecule type" value="Genomic_DNA"/>
</dbReference>
<evidence type="ECO:0000256" key="2">
    <source>
        <dbReference type="ARBA" id="ARBA00022771"/>
    </source>
</evidence>
<dbReference type="OMA" id="PLRRKPY"/>
<feature type="region of interest" description="Disordered" evidence="5">
    <location>
        <begin position="95"/>
        <end position="119"/>
    </location>
</feature>
<evidence type="ECO:0000313" key="8">
    <source>
        <dbReference type="Proteomes" id="UP000238479"/>
    </source>
</evidence>
<keyword evidence="8" id="KW-1185">Reference proteome</keyword>
<dbReference type="SMART" id="SM00184">
    <property type="entry name" value="RING"/>
    <property type="match status" value="1"/>
</dbReference>
<keyword evidence="1" id="KW-0479">Metal-binding</keyword>
<evidence type="ECO:0000256" key="4">
    <source>
        <dbReference type="PROSITE-ProRule" id="PRU00175"/>
    </source>
</evidence>
<feature type="region of interest" description="Disordered" evidence="5">
    <location>
        <begin position="1"/>
        <end position="26"/>
    </location>
</feature>
<proteinExistence type="predicted"/>
<dbReference type="AlphaFoldDB" id="A0A2P6RIM2"/>
<name>A0A2P6RIM2_ROSCH</name>
<evidence type="ECO:0000256" key="3">
    <source>
        <dbReference type="ARBA" id="ARBA00022833"/>
    </source>
</evidence>
<dbReference type="InterPro" id="IPR027370">
    <property type="entry name" value="Znf-RING_euk"/>
</dbReference>
<dbReference type="STRING" id="74649.A0A2P6RIM2"/>
<protein>
    <submittedName>
        <fullName evidence="7">Putative transcription factor interactor and regulator LIM family</fullName>
    </submittedName>
</protein>
<dbReference type="GO" id="GO:0008270">
    <property type="term" value="F:zinc ion binding"/>
    <property type="evidence" value="ECO:0007669"/>
    <property type="project" value="UniProtKB-KW"/>
</dbReference>
<evidence type="ECO:0000259" key="6">
    <source>
        <dbReference type="PROSITE" id="PS50089"/>
    </source>
</evidence>
<keyword evidence="3" id="KW-0862">Zinc</keyword>
<dbReference type="Proteomes" id="UP000238479">
    <property type="component" value="Chromosome 2"/>
</dbReference>
<dbReference type="PANTHER" id="PTHR31150">
    <property type="entry name" value="EXPRESSED PROTEIN"/>
    <property type="match status" value="1"/>
</dbReference>
<gene>
    <name evidence="7" type="ORF">RchiOBHm_Chr2g0087291</name>
</gene>
<dbReference type="Gramene" id="PRQ46274">
    <property type="protein sequence ID" value="PRQ46274"/>
    <property type="gene ID" value="RchiOBHm_Chr2g0087291"/>
</dbReference>
<dbReference type="InterPro" id="IPR013083">
    <property type="entry name" value="Znf_RING/FYVE/PHD"/>
</dbReference>
<reference evidence="7 8" key="1">
    <citation type="journal article" date="2018" name="Nat. Genet.">
        <title>The Rosa genome provides new insights in the design of modern roses.</title>
        <authorList>
            <person name="Bendahmane M."/>
        </authorList>
    </citation>
    <scope>NUCLEOTIDE SEQUENCE [LARGE SCALE GENOMIC DNA]</scope>
    <source>
        <strain evidence="8">cv. Old Blush</strain>
    </source>
</reference>
<organism evidence="7 8">
    <name type="scientific">Rosa chinensis</name>
    <name type="common">China rose</name>
    <dbReference type="NCBI Taxonomy" id="74649"/>
    <lineage>
        <taxon>Eukaryota</taxon>
        <taxon>Viridiplantae</taxon>
        <taxon>Streptophyta</taxon>
        <taxon>Embryophyta</taxon>
        <taxon>Tracheophyta</taxon>
        <taxon>Spermatophyta</taxon>
        <taxon>Magnoliopsida</taxon>
        <taxon>eudicotyledons</taxon>
        <taxon>Gunneridae</taxon>
        <taxon>Pentapetalae</taxon>
        <taxon>rosids</taxon>
        <taxon>fabids</taxon>
        <taxon>Rosales</taxon>
        <taxon>Rosaceae</taxon>
        <taxon>Rosoideae</taxon>
        <taxon>Rosoideae incertae sedis</taxon>
        <taxon>Rosa</taxon>
    </lineage>
</organism>